<evidence type="ECO:0000313" key="1">
    <source>
        <dbReference type="EMBL" id="MBR7798527.1"/>
    </source>
</evidence>
<dbReference type="Proteomes" id="UP000678545">
    <property type="component" value="Unassembled WGS sequence"/>
</dbReference>
<organism evidence="1 2">
    <name type="scientific">Undibacterium fentianense</name>
    <dbReference type="NCBI Taxonomy" id="2828728"/>
    <lineage>
        <taxon>Bacteria</taxon>
        <taxon>Pseudomonadati</taxon>
        <taxon>Pseudomonadota</taxon>
        <taxon>Betaproteobacteria</taxon>
        <taxon>Burkholderiales</taxon>
        <taxon>Oxalobacteraceae</taxon>
        <taxon>Undibacterium</taxon>
    </lineage>
</organism>
<keyword evidence="2" id="KW-1185">Reference proteome</keyword>
<gene>
    <name evidence="1" type="ORF">KDM90_00700</name>
</gene>
<dbReference type="EMBL" id="JAGSPJ010000001">
    <property type="protein sequence ID" value="MBR7798527.1"/>
    <property type="molecule type" value="Genomic_DNA"/>
</dbReference>
<sequence length="332" mass="38543">MSQLEIILPFSIPPASLAKALIKQMTMPSLSTLLIYADQSPRRQFDEFARYLPHEYWGHKTAYDSGQIQIDSSPPFSHQRMRDFGILTTEGYWFSLSPVHIHIARDHLVMTDQRRLEISDIEAKDLFLAAQEICAELGHELIYGDAKTWFLRADTWYDLRTASLDAAAGHNMEIWLAQGEHARAWRKLQNEIQMLWHIHPINQKRESLGMKTINSVWIHSPSKQLLDYPYRHLSLNELFSKDAGSRQYFIDNSLLEPALNSDWGSWLLAYAELEKGLFSILLQALQTRQISSLKLILTDGHRLQELSCRKPRTWQFWKKPNLQTLLELASDT</sequence>
<protein>
    <submittedName>
        <fullName evidence="1">Uncharacterized protein</fullName>
    </submittedName>
</protein>
<comment type="caution">
    <text evidence="1">The sequence shown here is derived from an EMBL/GenBank/DDBJ whole genome shotgun (WGS) entry which is preliminary data.</text>
</comment>
<name>A0A941IDM1_9BURK</name>
<proteinExistence type="predicted"/>
<reference evidence="1" key="1">
    <citation type="submission" date="2021-04" db="EMBL/GenBank/DDBJ databases">
        <title>novel species isolated from subtropical streams in China.</title>
        <authorList>
            <person name="Lu H."/>
        </authorList>
    </citation>
    <scope>NUCLEOTIDE SEQUENCE</scope>
    <source>
        <strain evidence="1">FT137W</strain>
    </source>
</reference>
<dbReference type="RefSeq" id="WP_212673698.1">
    <property type="nucleotide sequence ID" value="NZ_JAGSPJ010000001.1"/>
</dbReference>
<evidence type="ECO:0000313" key="2">
    <source>
        <dbReference type="Proteomes" id="UP000678545"/>
    </source>
</evidence>
<dbReference type="AlphaFoldDB" id="A0A941IDM1"/>
<accession>A0A941IDM1</accession>